<comment type="caution">
    <text evidence="5">The sequence shown here is derived from an EMBL/GenBank/DDBJ whole genome shotgun (WGS) entry which is preliminary data.</text>
</comment>
<evidence type="ECO:0000256" key="3">
    <source>
        <dbReference type="SAM" id="Phobius"/>
    </source>
</evidence>
<evidence type="ECO:0000256" key="1">
    <source>
        <dbReference type="ARBA" id="ARBA00005375"/>
    </source>
</evidence>
<protein>
    <submittedName>
        <fullName evidence="5">Histidine phosphatase superfamily clade-2</fullName>
    </submittedName>
</protein>
<proteinExistence type="inferred from homology"/>
<evidence type="ECO:0000313" key="5">
    <source>
        <dbReference type="EMBL" id="KAF4306847.1"/>
    </source>
</evidence>
<comment type="similarity">
    <text evidence="1">Belongs to the histidine acid phosphatase family.</text>
</comment>
<sequence length="592" mass="63646">MTAYIASCLAALWLASAPLAASATVHAAVVFTRTGERTPLLGELGPAELTPLGATQAYNQGTLFRQRYVSPQANSVDLPGPDAISNISEHALSNSQVYILATDDSYNVATAQAFLQGLYPPYTLNDTAAPMLSATAVLANGTYVEAPLNGYQYPRIRTASSLDPFSVYLEGQQECLNYALDRTTYFDTLEFNETQARTSSLYRQVGAATLSDVLPEASYGYVNAYAIYDYLSYQYVHDTTIQAILSNNITLSGAYDELKFLADQQQWAFNSIPNSSQWIRAIAGEMLARKVLGQLAVNIASGGANAKLSLLFGEFQPILSFFSLAYSSRSNSSNFQGIPEFASSMVFELFSYDNSTDEYPSTSDLWVRFYFRNGTTNSSELINYPLFGHGPSQTAMSWADFESGMESIMLEDVSDWCTACGASAVFCPALNSSIAVMEQSRSSDMSPAAAGAIGAGVTLGVALLAMAGLMLLGGLRFHRGSSVVGAGTRRKSSLGGFKGSTKLASDADVSFASKGAPFGVSVAEQQQKHSQEQQRAPESGQPRERIGSWELGDAKRKDMGGSKDVGGEESRRSSLDIYEEALAQPAAPHERI</sequence>
<dbReference type="Pfam" id="PF00328">
    <property type="entry name" value="His_Phos_2"/>
    <property type="match status" value="1"/>
</dbReference>
<dbReference type="Proteomes" id="UP000572817">
    <property type="component" value="Unassembled WGS sequence"/>
</dbReference>
<accession>A0A8H4IUY8</accession>
<evidence type="ECO:0000313" key="6">
    <source>
        <dbReference type="Proteomes" id="UP000572817"/>
    </source>
</evidence>
<dbReference type="GO" id="GO:0016791">
    <property type="term" value="F:phosphatase activity"/>
    <property type="evidence" value="ECO:0007669"/>
    <property type="project" value="TreeGrafter"/>
</dbReference>
<keyword evidence="4" id="KW-0732">Signal</keyword>
<feature type="signal peptide" evidence="4">
    <location>
        <begin position="1"/>
        <end position="23"/>
    </location>
</feature>
<keyword evidence="3" id="KW-0812">Transmembrane</keyword>
<dbReference type="CDD" id="cd07061">
    <property type="entry name" value="HP_HAP_like"/>
    <property type="match status" value="1"/>
</dbReference>
<keyword evidence="3" id="KW-0472">Membrane</keyword>
<dbReference type="PANTHER" id="PTHR11567">
    <property type="entry name" value="ACID PHOSPHATASE-RELATED"/>
    <property type="match status" value="1"/>
</dbReference>
<name>A0A8H4IUY8_9PEZI</name>
<dbReference type="PANTHER" id="PTHR11567:SF127">
    <property type="entry name" value="HISTIDINE ACID PHOSPHATASE"/>
    <property type="match status" value="1"/>
</dbReference>
<gene>
    <name evidence="5" type="ORF">GTA08_BOTSDO05285</name>
</gene>
<dbReference type="EMBL" id="WWBZ02000033">
    <property type="protein sequence ID" value="KAF4306847.1"/>
    <property type="molecule type" value="Genomic_DNA"/>
</dbReference>
<evidence type="ECO:0000256" key="2">
    <source>
        <dbReference type="SAM" id="MobiDB-lite"/>
    </source>
</evidence>
<evidence type="ECO:0000256" key="4">
    <source>
        <dbReference type="SAM" id="SignalP"/>
    </source>
</evidence>
<feature type="transmembrane region" description="Helical" evidence="3">
    <location>
        <begin position="448"/>
        <end position="472"/>
    </location>
</feature>
<dbReference type="SUPFAM" id="SSF53254">
    <property type="entry name" value="Phosphoglycerate mutase-like"/>
    <property type="match status" value="1"/>
</dbReference>
<dbReference type="InterPro" id="IPR050645">
    <property type="entry name" value="Histidine_acid_phosphatase"/>
</dbReference>
<keyword evidence="3" id="KW-1133">Transmembrane helix</keyword>
<dbReference type="InterPro" id="IPR000560">
    <property type="entry name" value="His_Pase_clade-2"/>
</dbReference>
<feature type="chain" id="PRO_5034550338" evidence="4">
    <location>
        <begin position="24"/>
        <end position="592"/>
    </location>
</feature>
<reference evidence="5" key="1">
    <citation type="submission" date="2020-04" db="EMBL/GenBank/DDBJ databases">
        <title>Genome Assembly and Annotation of Botryosphaeria dothidea sdau 11-99, a Latent Pathogen of Apple Fruit Ring Rot in China.</title>
        <authorList>
            <person name="Yu C."/>
            <person name="Diao Y."/>
            <person name="Lu Q."/>
            <person name="Zhao J."/>
            <person name="Cui S."/>
            <person name="Peng C."/>
            <person name="He B."/>
            <person name="Liu H."/>
        </authorList>
    </citation>
    <scope>NUCLEOTIDE SEQUENCE [LARGE SCALE GENOMIC DNA]</scope>
    <source>
        <strain evidence="5">Sdau11-99</strain>
    </source>
</reference>
<dbReference type="AlphaFoldDB" id="A0A8H4IUY8"/>
<organism evidence="5 6">
    <name type="scientific">Botryosphaeria dothidea</name>
    <dbReference type="NCBI Taxonomy" id="55169"/>
    <lineage>
        <taxon>Eukaryota</taxon>
        <taxon>Fungi</taxon>
        <taxon>Dikarya</taxon>
        <taxon>Ascomycota</taxon>
        <taxon>Pezizomycotina</taxon>
        <taxon>Dothideomycetes</taxon>
        <taxon>Dothideomycetes incertae sedis</taxon>
        <taxon>Botryosphaeriales</taxon>
        <taxon>Botryosphaeriaceae</taxon>
        <taxon>Botryosphaeria</taxon>
    </lineage>
</organism>
<feature type="compositionally biased region" description="Basic and acidic residues" evidence="2">
    <location>
        <begin position="541"/>
        <end position="574"/>
    </location>
</feature>
<dbReference type="Gene3D" id="3.40.50.1240">
    <property type="entry name" value="Phosphoglycerate mutase-like"/>
    <property type="match status" value="1"/>
</dbReference>
<feature type="region of interest" description="Disordered" evidence="2">
    <location>
        <begin position="520"/>
        <end position="592"/>
    </location>
</feature>
<dbReference type="InterPro" id="IPR029033">
    <property type="entry name" value="His_PPase_superfam"/>
</dbReference>
<dbReference type="OrthoDB" id="258392at2759"/>
<keyword evidence="6" id="KW-1185">Reference proteome</keyword>